<accession>A0ABY1QJM8</accession>
<dbReference type="Pfam" id="PF15943">
    <property type="entry name" value="YdaS_toxin"/>
    <property type="match status" value="1"/>
</dbReference>
<dbReference type="RefSeq" id="WP_430438515.1">
    <property type="nucleotide sequence ID" value="NZ_FXUL01000017.1"/>
</dbReference>
<evidence type="ECO:0000313" key="2">
    <source>
        <dbReference type="Proteomes" id="UP001158049"/>
    </source>
</evidence>
<keyword evidence="2" id="KW-1185">Reference proteome</keyword>
<name>A0ABY1QJM8_9BURK</name>
<evidence type="ECO:0000313" key="1">
    <source>
        <dbReference type="EMBL" id="SMP71770.1"/>
    </source>
</evidence>
<protein>
    <submittedName>
        <fullName evidence="1">Antitoxin of toxin-antitoxin system, YdaS/YdaT</fullName>
    </submittedName>
</protein>
<sequence length="78" mass="8341">MDTKTLSPIEKAVGLAGGTANLAKSCGVTQQAVYKWLKSGHPPVERCVAIEQAVRGRVSRFDLLPADFCSAPLTKARK</sequence>
<dbReference type="Gene3D" id="1.10.260.40">
    <property type="entry name" value="lambda repressor-like DNA-binding domains"/>
    <property type="match status" value="1"/>
</dbReference>
<dbReference type="Proteomes" id="UP001158049">
    <property type="component" value="Unassembled WGS sequence"/>
</dbReference>
<proteinExistence type="predicted"/>
<gene>
    <name evidence="1" type="ORF">SAMN06295970_11772</name>
</gene>
<dbReference type="InterPro" id="IPR010982">
    <property type="entry name" value="Lambda_DNA-bd_dom_sf"/>
</dbReference>
<dbReference type="InterPro" id="IPR031856">
    <property type="entry name" value="YdaS_toxin-like"/>
</dbReference>
<dbReference type="EMBL" id="FXUL01000017">
    <property type="protein sequence ID" value="SMP71770.1"/>
    <property type="molecule type" value="Genomic_DNA"/>
</dbReference>
<organism evidence="1 2">
    <name type="scientific">Noviherbaspirillum suwonense</name>
    <dbReference type="NCBI Taxonomy" id="1224511"/>
    <lineage>
        <taxon>Bacteria</taxon>
        <taxon>Pseudomonadati</taxon>
        <taxon>Pseudomonadota</taxon>
        <taxon>Betaproteobacteria</taxon>
        <taxon>Burkholderiales</taxon>
        <taxon>Oxalobacteraceae</taxon>
        <taxon>Noviherbaspirillum</taxon>
    </lineage>
</organism>
<reference evidence="1 2" key="1">
    <citation type="submission" date="2017-05" db="EMBL/GenBank/DDBJ databases">
        <authorList>
            <person name="Varghese N."/>
            <person name="Submissions S."/>
        </authorList>
    </citation>
    <scope>NUCLEOTIDE SEQUENCE [LARGE SCALE GENOMIC DNA]</scope>
    <source>
        <strain evidence="1 2">DSM 26001</strain>
    </source>
</reference>
<dbReference type="SUPFAM" id="SSF47413">
    <property type="entry name" value="lambda repressor-like DNA-binding domains"/>
    <property type="match status" value="1"/>
</dbReference>
<comment type="caution">
    <text evidence="1">The sequence shown here is derived from an EMBL/GenBank/DDBJ whole genome shotgun (WGS) entry which is preliminary data.</text>
</comment>